<evidence type="ECO:0000256" key="2">
    <source>
        <dbReference type="ARBA" id="ARBA00023015"/>
    </source>
</evidence>
<dbReference type="PANTHER" id="PTHR30055">
    <property type="entry name" value="HTH-TYPE TRANSCRIPTIONAL REGULATOR RUTR"/>
    <property type="match status" value="1"/>
</dbReference>
<dbReference type="Pfam" id="PF00440">
    <property type="entry name" value="TetR_N"/>
    <property type="match status" value="1"/>
</dbReference>
<evidence type="ECO:0000256" key="1">
    <source>
        <dbReference type="ARBA" id="ARBA00022491"/>
    </source>
</evidence>
<evidence type="ECO:0000256" key="3">
    <source>
        <dbReference type="ARBA" id="ARBA00023125"/>
    </source>
</evidence>
<dbReference type="RefSeq" id="WP_132683895.1">
    <property type="nucleotide sequence ID" value="NZ_SMLA01000021.1"/>
</dbReference>
<sequence length="197" mass="22010">MPKLVDHEGRRARIVGATWRLIAERGIEGATMRAIAESIGMANGALKHYFPDKNSIIRTAFTHVFDATNERVRERLHGRTGMAGLRIFCEEVMPVADLTDLEARVVLPFWQRALADADLRQIYTDSMALWRGQIIEFLRQGRDKGFVSTSTPDDVVAEQLLAMLNGLQSLALLDAASGTADVQRRTIEAFLSSLEQR</sequence>
<evidence type="ECO:0000256" key="5">
    <source>
        <dbReference type="PROSITE-ProRule" id="PRU00335"/>
    </source>
</evidence>
<dbReference type="GO" id="GO:0000976">
    <property type="term" value="F:transcription cis-regulatory region binding"/>
    <property type="evidence" value="ECO:0007669"/>
    <property type="project" value="TreeGrafter"/>
</dbReference>
<evidence type="ECO:0000313" key="7">
    <source>
        <dbReference type="EMBL" id="TDD87739.1"/>
    </source>
</evidence>
<organism evidence="7 8">
    <name type="scientific">Saccharopolyspora karakumensis</name>
    <dbReference type="NCBI Taxonomy" id="2530386"/>
    <lineage>
        <taxon>Bacteria</taxon>
        <taxon>Bacillati</taxon>
        <taxon>Actinomycetota</taxon>
        <taxon>Actinomycetes</taxon>
        <taxon>Pseudonocardiales</taxon>
        <taxon>Pseudonocardiaceae</taxon>
        <taxon>Saccharopolyspora</taxon>
    </lineage>
</organism>
<keyword evidence="1" id="KW-0678">Repressor</keyword>
<proteinExistence type="predicted"/>
<reference evidence="7 8" key="1">
    <citation type="submission" date="2019-03" db="EMBL/GenBank/DDBJ databases">
        <title>Draft genome sequences of novel Actinobacteria.</title>
        <authorList>
            <person name="Sahin N."/>
            <person name="Ay H."/>
            <person name="Saygin H."/>
        </authorList>
    </citation>
    <scope>NUCLEOTIDE SEQUENCE [LARGE SCALE GENOMIC DNA]</scope>
    <source>
        <strain evidence="7 8">5K548</strain>
    </source>
</reference>
<keyword evidence="3 5" id="KW-0238">DNA-binding</keyword>
<evidence type="ECO:0000256" key="4">
    <source>
        <dbReference type="ARBA" id="ARBA00023163"/>
    </source>
</evidence>
<keyword evidence="2" id="KW-0805">Transcription regulation</keyword>
<keyword evidence="4" id="KW-0804">Transcription</keyword>
<evidence type="ECO:0000313" key="8">
    <source>
        <dbReference type="Proteomes" id="UP000294723"/>
    </source>
</evidence>
<dbReference type="PROSITE" id="PS50977">
    <property type="entry name" value="HTH_TETR_2"/>
    <property type="match status" value="1"/>
</dbReference>
<gene>
    <name evidence="7" type="ORF">E1202_15690</name>
</gene>
<accession>A0A4R5BPA3</accession>
<dbReference type="PANTHER" id="PTHR30055:SF234">
    <property type="entry name" value="HTH-TYPE TRANSCRIPTIONAL REGULATOR BETI"/>
    <property type="match status" value="1"/>
</dbReference>
<protein>
    <submittedName>
        <fullName evidence="7">TetR/AcrR family transcriptional regulator</fullName>
    </submittedName>
</protein>
<keyword evidence="8" id="KW-1185">Reference proteome</keyword>
<dbReference type="Proteomes" id="UP000294723">
    <property type="component" value="Unassembled WGS sequence"/>
</dbReference>
<evidence type="ECO:0000259" key="6">
    <source>
        <dbReference type="PROSITE" id="PS50977"/>
    </source>
</evidence>
<dbReference type="SUPFAM" id="SSF46689">
    <property type="entry name" value="Homeodomain-like"/>
    <property type="match status" value="1"/>
</dbReference>
<dbReference type="SUPFAM" id="SSF48498">
    <property type="entry name" value="Tetracyclin repressor-like, C-terminal domain"/>
    <property type="match status" value="1"/>
</dbReference>
<dbReference type="AlphaFoldDB" id="A0A4R5BPA3"/>
<dbReference type="GO" id="GO:0003700">
    <property type="term" value="F:DNA-binding transcription factor activity"/>
    <property type="evidence" value="ECO:0007669"/>
    <property type="project" value="TreeGrafter"/>
</dbReference>
<name>A0A4R5BPA3_9PSEU</name>
<feature type="DNA-binding region" description="H-T-H motif" evidence="5">
    <location>
        <begin position="31"/>
        <end position="50"/>
    </location>
</feature>
<dbReference type="InterPro" id="IPR009057">
    <property type="entry name" value="Homeodomain-like_sf"/>
</dbReference>
<dbReference type="InterPro" id="IPR050109">
    <property type="entry name" value="HTH-type_TetR-like_transc_reg"/>
</dbReference>
<dbReference type="InterPro" id="IPR001647">
    <property type="entry name" value="HTH_TetR"/>
</dbReference>
<dbReference type="Gene3D" id="1.10.357.10">
    <property type="entry name" value="Tetracycline Repressor, domain 2"/>
    <property type="match status" value="1"/>
</dbReference>
<dbReference type="EMBL" id="SMLA01000021">
    <property type="protein sequence ID" value="TDD87739.1"/>
    <property type="molecule type" value="Genomic_DNA"/>
</dbReference>
<feature type="domain" description="HTH tetR-type" evidence="6">
    <location>
        <begin position="8"/>
        <end position="68"/>
    </location>
</feature>
<comment type="caution">
    <text evidence="7">The sequence shown here is derived from an EMBL/GenBank/DDBJ whole genome shotgun (WGS) entry which is preliminary data.</text>
</comment>
<dbReference type="InterPro" id="IPR036271">
    <property type="entry name" value="Tet_transcr_reg_TetR-rel_C_sf"/>
</dbReference>
<dbReference type="Pfam" id="PF13977">
    <property type="entry name" value="TetR_C_6"/>
    <property type="match status" value="1"/>
</dbReference>
<dbReference type="InterPro" id="IPR039538">
    <property type="entry name" value="BetI_C"/>
</dbReference>
<dbReference type="PRINTS" id="PR00455">
    <property type="entry name" value="HTHTETR"/>
</dbReference>